<dbReference type="Proteomes" id="UP000199423">
    <property type="component" value="Unassembled WGS sequence"/>
</dbReference>
<evidence type="ECO:0000313" key="2">
    <source>
        <dbReference type="Proteomes" id="UP000199423"/>
    </source>
</evidence>
<organism evidence="1 2">
    <name type="scientific">Hyphomicrobium facile</name>
    <dbReference type="NCBI Taxonomy" id="51670"/>
    <lineage>
        <taxon>Bacteria</taxon>
        <taxon>Pseudomonadati</taxon>
        <taxon>Pseudomonadota</taxon>
        <taxon>Alphaproteobacteria</taxon>
        <taxon>Hyphomicrobiales</taxon>
        <taxon>Hyphomicrobiaceae</taxon>
        <taxon>Hyphomicrobium</taxon>
    </lineage>
</organism>
<accession>A0A1I7NBG7</accession>
<proteinExistence type="predicted"/>
<evidence type="ECO:0008006" key="3">
    <source>
        <dbReference type="Google" id="ProtNLM"/>
    </source>
</evidence>
<sequence>MRLKTEIWVKAYLRRCQVNGAHGVVARHGDDDAGAVFIKIVRPDQTAAVFSPAPAGLDDADVDRRWVARFKQDFVPEADAEKLLKREAEFDSDVWIVEIEDREGRHFLGDELMS</sequence>
<protein>
    <recommendedName>
        <fullName evidence="3">DUF1491 domain-containing protein</fullName>
    </recommendedName>
</protein>
<dbReference type="STRING" id="51670.SAMN04488557_1442"/>
<dbReference type="EMBL" id="FPCH01000002">
    <property type="protein sequence ID" value="SFV31923.1"/>
    <property type="molecule type" value="Genomic_DNA"/>
</dbReference>
<keyword evidence="2" id="KW-1185">Reference proteome</keyword>
<dbReference type="OrthoDB" id="9809136at2"/>
<dbReference type="Pfam" id="PF07372">
    <property type="entry name" value="DUF1491"/>
    <property type="match status" value="1"/>
</dbReference>
<dbReference type="AlphaFoldDB" id="A0A1I7NBG7"/>
<reference evidence="2" key="1">
    <citation type="submission" date="2016-10" db="EMBL/GenBank/DDBJ databases">
        <authorList>
            <person name="Varghese N."/>
            <person name="Submissions S."/>
        </authorList>
    </citation>
    <scope>NUCLEOTIDE SEQUENCE [LARGE SCALE GENOMIC DNA]</scope>
    <source>
        <strain evidence="2">DSM 1565</strain>
    </source>
</reference>
<gene>
    <name evidence="1" type="ORF">SAMN04488557_1442</name>
</gene>
<name>A0A1I7NBG7_9HYPH</name>
<evidence type="ECO:0000313" key="1">
    <source>
        <dbReference type="EMBL" id="SFV31923.1"/>
    </source>
</evidence>
<dbReference type="RefSeq" id="WP_092866573.1">
    <property type="nucleotide sequence ID" value="NZ_FPCH01000002.1"/>
</dbReference>
<dbReference type="Gene3D" id="3.40.1530.20">
    <property type="entry name" value="Protein of unknown function (DUF1491)"/>
    <property type="match status" value="1"/>
</dbReference>
<dbReference type="InterPro" id="IPR009964">
    <property type="entry name" value="DUF1491"/>
</dbReference>